<accession>A0ABR3T9I3</accession>
<comment type="similarity">
    <text evidence="2">Belongs to the CDC73 family.</text>
</comment>
<evidence type="ECO:0000256" key="2">
    <source>
        <dbReference type="ARBA" id="ARBA00010427"/>
    </source>
</evidence>
<reference evidence="7 8" key="1">
    <citation type="submission" date="2024-02" db="EMBL/GenBank/DDBJ databases">
        <title>De novo assembly and annotation of 12 fungi associated with fruit tree decline syndrome in Ontario, Canada.</title>
        <authorList>
            <person name="Sulman M."/>
            <person name="Ellouze W."/>
            <person name="Ilyukhin E."/>
        </authorList>
    </citation>
    <scope>NUCLEOTIDE SEQUENCE [LARGE SCALE GENOMIC DNA]</scope>
    <source>
        <strain evidence="7 8">M1-105</strain>
    </source>
</reference>
<dbReference type="PANTHER" id="PTHR12466">
    <property type="entry name" value="CDC73 DOMAIN PROTEIN"/>
    <property type="match status" value="1"/>
</dbReference>
<dbReference type="InterPro" id="IPR007852">
    <property type="entry name" value="Cdc73/Parafibromin"/>
</dbReference>
<feature type="domain" description="Cell division control protein 73 C-terminal" evidence="6">
    <location>
        <begin position="250"/>
        <end position="408"/>
    </location>
</feature>
<organism evidence="7 8">
    <name type="scientific">Neofusicoccum ribis</name>
    <dbReference type="NCBI Taxonomy" id="45134"/>
    <lineage>
        <taxon>Eukaryota</taxon>
        <taxon>Fungi</taxon>
        <taxon>Dikarya</taxon>
        <taxon>Ascomycota</taxon>
        <taxon>Pezizomycotina</taxon>
        <taxon>Dothideomycetes</taxon>
        <taxon>Dothideomycetes incertae sedis</taxon>
        <taxon>Botryosphaeriales</taxon>
        <taxon>Botryosphaeriaceae</taxon>
        <taxon>Neofusicoccum</taxon>
    </lineage>
</organism>
<evidence type="ECO:0000256" key="4">
    <source>
        <dbReference type="ARBA" id="ARBA00023242"/>
    </source>
</evidence>
<keyword evidence="3" id="KW-0804">Transcription</keyword>
<comment type="caution">
    <text evidence="7">The sequence shown here is derived from an EMBL/GenBank/DDBJ whole genome shotgun (WGS) entry which is preliminary data.</text>
</comment>
<evidence type="ECO:0000313" key="7">
    <source>
        <dbReference type="EMBL" id="KAL1635979.1"/>
    </source>
</evidence>
<evidence type="ECO:0000256" key="5">
    <source>
        <dbReference type="SAM" id="MobiDB-lite"/>
    </source>
</evidence>
<comment type="subcellular location">
    <subcellularLocation>
        <location evidence="1">Nucleus</location>
    </subcellularLocation>
</comment>
<dbReference type="InterPro" id="IPR031336">
    <property type="entry name" value="CDC73_C"/>
</dbReference>
<name>A0ABR3T9I3_9PEZI</name>
<dbReference type="EMBL" id="JAJVDC020000008">
    <property type="protein sequence ID" value="KAL1635979.1"/>
    <property type="molecule type" value="Genomic_DNA"/>
</dbReference>
<sequence>MAESDPLLNLRSAIAANTPPIPTTSADASHAQDVEQNLAKATFLQFNHEDRQHRAIPLNAPTRFLSGGQPIDLRSVYFTWLKKDAAVPEYITSVQRLNEELAGPGGAGGAVKNLVFAEKLDLITWLEGGSEESENIKPLPSEASAAASSANIAAGTAGGISTVPSGAPKAGKSQPDPRLLEIYNGERRMGDRNSVLRGIKPTDFSHIRKHAATLLGHGKRSGAAAVHNPLNSVTNPALVSNLKKPGDRRRPEPIILLSPSASSLLRMSNIKSFLDDGLYTPADSAGTGPNLLQLTRILPSIDPSRPIRFILVDSPDQFKPDYWQRVVAVFTTGQTWQFKSYKWTQPAELFSHALGVYVGWRGETVPETVRGWGRSVMTAQVDKYTPHQGTAGRWRDREEVEKIWNAIELSMRGKGWTRDGIPPGR</sequence>
<dbReference type="PANTHER" id="PTHR12466:SF8">
    <property type="entry name" value="PARAFIBROMIN"/>
    <property type="match status" value="1"/>
</dbReference>
<dbReference type="InterPro" id="IPR038103">
    <property type="entry name" value="CDC73_C_sf"/>
</dbReference>
<dbReference type="Gene3D" id="3.40.50.11990">
    <property type="entry name" value="RNA polymerase II accessory factor, Cdc73 C-terminal domain"/>
    <property type="match status" value="1"/>
</dbReference>
<evidence type="ECO:0000259" key="6">
    <source>
        <dbReference type="Pfam" id="PF05179"/>
    </source>
</evidence>
<evidence type="ECO:0000313" key="8">
    <source>
        <dbReference type="Proteomes" id="UP001521116"/>
    </source>
</evidence>
<dbReference type="Proteomes" id="UP001521116">
    <property type="component" value="Unassembled WGS sequence"/>
</dbReference>
<feature type="region of interest" description="Disordered" evidence="5">
    <location>
        <begin position="158"/>
        <end position="177"/>
    </location>
</feature>
<evidence type="ECO:0000256" key="3">
    <source>
        <dbReference type="ARBA" id="ARBA00023163"/>
    </source>
</evidence>
<keyword evidence="4" id="KW-0539">Nucleus</keyword>
<keyword evidence="8" id="KW-1185">Reference proteome</keyword>
<protein>
    <submittedName>
        <fullName evidence="7">Accessory factor associated with RNA polymerase II</fullName>
    </submittedName>
</protein>
<dbReference type="Pfam" id="PF05179">
    <property type="entry name" value="CDC73_C"/>
    <property type="match status" value="1"/>
</dbReference>
<gene>
    <name evidence="7" type="primary">CDC73</name>
    <name evidence="7" type="ORF">SLS56_001331</name>
</gene>
<evidence type="ECO:0000256" key="1">
    <source>
        <dbReference type="ARBA" id="ARBA00004123"/>
    </source>
</evidence>
<proteinExistence type="inferred from homology"/>